<evidence type="ECO:0000259" key="1">
    <source>
        <dbReference type="PROSITE" id="PS51332"/>
    </source>
</evidence>
<comment type="caution">
    <text evidence="2">The sequence shown here is derived from an EMBL/GenBank/DDBJ whole genome shotgun (WGS) entry which is preliminary data.</text>
</comment>
<proteinExistence type="predicted"/>
<dbReference type="Proteomes" id="UP000675379">
    <property type="component" value="Unassembled WGS sequence"/>
</dbReference>
<name>A0A941CRD1_9CLOT</name>
<dbReference type="InterPro" id="IPR036843">
    <property type="entry name" value="KamE_N_sf"/>
</dbReference>
<evidence type="ECO:0000313" key="3">
    <source>
        <dbReference type="Proteomes" id="UP000675379"/>
    </source>
</evidence>
<dbReference type="InterPro" id="IPR036724">
    <property type="entry name" value="Cobalamin-bd_sf"/>
</dbReference>
<feature type="domain" description="B12-binding" evidence="1">
    <location>
        <begin position="120"/>
        <end position="263"/>
    </location>
</feature>
<gene>
    <name evidence="2" type="ORF">KCG48_13695</name>
</gene>
<dbReference type="Gene3D" id="3.40.50.280">
    <property type="entry name" value="Cobalamin-binding domain"/>
    <property type="match status" value="1"/>
</dbReference>
<protein>
    <submittedName>
        <fullName evidence="2">Cobalamin-dependent protein</fullName>
    </submittedName>
</protein>
<accession>A0A941CRD1</accession>
<organism evidence="2 3">
    <name type="scientific">Proteiniclasticum sediminis</name>
    <dbReference type="NCBI Taxonomy" id="2804028"/>
    <lineage>
        <taxon>Bacteria</taxon>
        <taxon>Bacillati</taxon>
        <taxon>Bacillota</taxon>
        <taxon>Clostridia</taxon>
        <taxon>Eubacteriales</taxon>
        <taxon>Clostridiaceae</taxon>
        <taxon>Proteiniclasticum</taxon>
    </lineage>
</organism>
<dbReference type="RefSeq" id="WP_211802761.1">
    <property type="nucleotide sequence ID" value="NZ_JAGSCS010000029.1"/>
</dbReference>
<evidence type="ECO:0000313" key="2">
    <source>
        <dbReference type="EMBL" id="MBR0577365.1"/>
    </source>
</evidence>
<dbReference type="GO" id="GO:0031419">
    <property type="term" value="F:cobalamin binding"/>
    <property type="evidence" value="ECO:0007669"/>
    <property type="project" value="InterPro"/>
</dbReference>
<dbReference type="AlphaFoldDB" id="A0A941CRD1"/>
<dbReference type="Gene3D" id="3.30.30.60">
    <property type="entry name" value="D-lysine 5,6-aminomutase beta subunit KamE, N-terminal domain"/>
    <property type="match status" value="1"/>
</dbReference>
<dbReference type="PROSITE" id="PS51332">
    <property type="entry name" value="B12_BINDING"/>
    <property type="match status" value="1"/>
</dbReference>
<dbReference type="Pfam" id="PF02310">
    <property type="entry name" value="B12-binding"/>
    <property type="match status" value="1"/>
</dbReference>
<keyword evidence="3" id="KW-1185">Reference proteome</keyword>
<dbReference type="GO" id="GO:0046872">
    <property type="term" value="F:metal ion binding"/>
    <property type="evidence" value="ECO:0007669"/>
    <property type="project" value="InterPro"/>
</dbReference>
<dbReference type="InterPro" id="IPR006158">
    <property type="entry name" value="Cobalamin-bd"/>
</dbReference>
<reference evidence="2" key="1">
    <citation type="submission" date="2021-04" db="EMBL/GenBank/DDBJ databases">
        <title>Proteiniclasticum sedimins sp. nov., an obligate anaerobic bacterium isolated from anaerobic sludge.</title>
        <authorList>
            <person name="Liu J."/>
        </authorList>
    </citation>
    <scope>NUCLEOTIDE SEQUENCE</scope>
    <source>
        <strain evidence="2">BAD-10</strain>
    </source>
</reference>
<dbReference type="SUPFAM" id="SSF117778">
    <property type="entry name" value="D-lysine 5,6-aminomutase beta subunit KamE, N-terminal domain"/>
    <property type="match status" value="1"/>
</dbReference>
<sequence length="268" mass="29435">MSSGLYSTSVKTLDKEKDLRQLRPYGDTLNDAKVQLSFTLPVPDGDKAVEAAKVLARKMGLLDPLVAHHKALDPEFTFFVVYGSVQHTVNYEEIHVETVGTTIMGMGEIKTYIEENIGRPVVVIGASTGTDAHTVGIDAIMNMKGFAGHYGLERYEMVEAHNLGSQVTNEDFVRKAVELKADILLVSQTVTQKDVHITNLVHLVELLEAEGLRDKVVLICGGPRITHELAKELGYDAGFGPGKYADDVATFAVEEMVRRKLGENSKHK</sequence>
<dbReference type="EMBL" id="JAGSCS010000029">
    <property type="protein sequence ID" value="MBR0577365.1"/>
    <property type="molecule type" value="Genomic_DNA"/>
</dbReference>
<dbReference type="GO" id="GO:0046983">
    <property type="term" value="F:protein dimerization activity"/>
    <property type="evidence" value="ECO:0007669"/>
    <property type="project" value="InterPro"/>
</dbReference>
<dbReference type="InterPro" id="IPR028991">
    <property type="entry name" value="KamE_N"/>
</dbReference>
<dbReference type="Pfam" id="PF16554">
    <property type="entry name" value="OAM_dimer"/>
    <property type="match status" value="1"/>
</dbReference>
<dbReference type="SUPFAM" id="SSF52242">
    <property type="entry name" value="Cobalamin (vitamin B12)-binding domain"/>
    <property type="match status" value="1"/>
</dbReference>
<dbReference type="CDD" id="cd02067">
    <property type="entry name" value="B12-binding"/>
    <property type="match status" value="1"/>
</dbReference>